<protein>
    <recommendedName>
        <fullName evidence="1">AB hydrolase-1 domain-containing protein</fullName>
    </recommendedName>
</protein>
<organism evidence="2 3">
    <name type="scientific">Botryotinia fuckeliana (strain B05.10)</name>
    <name type="common">Noble rot fungus</name>
    <name type="synonym">Botrytis cinerea</name>
    <dbReference type="NCBI Taxonomy" id="332648"/>
    <lineage>
        <taxon>Eukaryota</taxon>
        <taxon>Fungi</taxon>
        <taxon>Dikarya</taxon>
        <taxon>Ascomycota</taxon>
        <taxon>Pezizomycotina</taxon>
        <taxon>Leotiomycetes</taxon>
        <taxon>Helotiales</taxon>
        <taxon>Sclerotiniaceae</taxon>
        <taxon>Botrytis</taxon>
    </lineage>
</organism>
<accession>A0A384J9V0</accession>
<dbReference type="SUPFAM" id="SSF53474">
    <property type="entry name" value="alpha/beta-Hydrolases"/>
    <property type="match status" value="1"/>
</dbReference>
<dbReference type="PANTHER" id="PTHR37017">
    <property type="entry name" value="AB HYDROLASE-1 DOMAIN-CONTAINING PROTEIN-RELATED"/>
    <property type="match status" value="1"/>
</dbReference>
<dbReference type="Pfam" id="PF12697">
    <property type="entry name" value="Abhydrolase_6"/>
    <property type="match status" value="1"/>
</dbReference>
<gene>
    <name evidence="2" type="ORF">BCIN_02g06160</name>
</gene>
<dbReference type="PANTHER" id="PTHR37017:SF11">
    <property type="entry name" value="ESTERASE_LIPASE_THIOESTERASE DOMAIN-CONTAINING PROTEIN"/>
    <property type="match status" value="1"/>
</dbReference>
<dbReference type="RefSeq" id="XP_024547202.1">
    <property type="nucleotide sequence ID" value="XM_024691431.1"/>
</dbReference>
<dbReference type="KEGG" id="bfu:BCIN_02g06160"/>
<evidence type="ECO:0000259" key="1">
    <source>
        <dbReference type="Pfam" id="PF12697"/>
    </source>
</evidence>
<evidence type="ECO:0000313" key="2">
    <source>
        <dbReference type="EMBL" id="ATZ47323.1"/>
    </source>
</evidence>
<dbReference type="VEuPathDB" id="FungiDB:Bcin02g06160"/>
<dbReference type="InterPro" id="IPR029058">
    <property type="entry name" value="AB_hydrolase_fold"/>
</dbReference>
<dbReference type="InterPro" id="IPR052897">
    <property type="entry name" value="Sec-Metab_Biosynth_Hydrolase"/>
</dbReference>
<proteinExistence type="predicted"/>
<dbReference type="OrthoDB" id="1263307at2759"/>
<reference evidence="2 3" key="3">
    <citation type="journal article" date="2017" name="Mol. Plant Pathol.">
        <title>A gapless genome sequence of the fungus Botrytis cinerea.</title>
        <authorList>
            <person name="Van Kan J.A."/>
            <person name="Stassen J.H."/>
            <person name="Mosbach A."/>
            <person name="Van Der Lee T.A."/>
            <person name="Faino L."/>
            <person name="Farmer A.D."/>
            <person name="Papasotiriou D.G."/>
            <person name="Zhou S."/>
            <person name="Seidl M.F."/>
            <person name="Cottam E."/>
            <person name="Edel D."/>
            <person name="Hahn M."/>
            <person name="Schwartz D.C."/>
            <person name="Dietrich R.A."/>
            <person name="Widdison S."/>
            <person name="Scalliet G."/>
        </authorList>
    </citation>
    <scope>NUCLEOTIDE SEQUENCE [LARGE SCALE GENOMIC DNA]</scope>
    <source>
        <strain evidence="2 3">B05.10</strain>
    </source>
</reference>
<dbReference type="Proteomes" id="UP000001798">
    <property type="component" value="Chromosome 2"/>
</dbReference>
<evidence type="ECO:0000313" key="3">
    <source>
        <dbReference type="Proteomes" id="UP000001798"/>
    </source>
</evidence>
<dbReference type="InterPro" id="IPR000073">
    <property type="entry name" value="AB_hydrolase_1"/>
</dbReference>
<feature type="domain" description="AB hydrolase-1" evidence="1">
    <location>
        <begin position="10"/>
        <end position="249"/>
    </location>
</feature>
<dbReference type="EMBL" id="CP009806">
    <property type="protein sequence ID" value="ATZ47323.1"/>
    <property type="molecule type" value="Genomic_DNA"/>
</dbReference>
<keyword evidence="3" id="KW-1185">Reference proteome</keyword>
<sequence length="259" mass="28530">MGNTSKKPEFVFVPGAWHSPESFKPTTDILVAKGYKVHGISLKSVGASPHLEDFQPDVETIRNKIDFLLSTSTPLILVCHSYGGVIGSSALDTYIAALPSSTTPFSSTGLIRHLIYISAFCLPKSKSLMSVLNHEPAPWLSISPDSRAVTCSDPYEIFYNDVSRNDAQKYVEMLKEHSYKTFDSPVTAEPWRYIPSTYVVCEEDKAIPLEAQLEMVRGAQEIAEGSFGTIERTNAGHSPFISQPEWLAEKLMKAADGPI</sequence>
<reference evidence="2 3" key="1">
    <citation type="journal article" date="2011" name="PLoS Genet.">
        <title>Genomic analysis of the necrotrophic fungal pathogens Sclerotinia sclerotiorum and Botrytis cinerea.</title>
        <authorList>
            <person name="Amselem J."/>
            <person name="Cuomo C.A."/>
            <person name="van Kan J.A."/>
            <person name="Viaud M."/>
            <person name="Benito E.P."/>
            <person name="Couloux A."/>
            <person name="Coutinho P.M."/>
            <person name="de Vries R.P."/>
            <person name="Dyer P.S."/>
            <person name="Fillinger S."/>
            <person name="Fournier E."/>
            <person name="Gout L."/>
            <person name="Hahn M."/>
            <person name="Kohn L."/>
            <person name="Lapalu N."/>
            <person name="Plummer K.M."/>
            <person name="Pradier J.M."/>
            <person name="Quevillon E."/>
            <person name="Sharon A."/>
            <person name="Simon A."/>
            <person name="ten Have A."/>
            <person name="Tudzynski B."/>
            <person name="Tudzynski P."/>
            <person name="Wincker P."/>
            <person name="Andrew M."/>
            <person name="Anthouard V."/>
            <person name="Beever R.E."/>
            <person name="Beffa R."/>
            <person name="Benoit I."/>
            <person name="Bouzid O."/>
            <person name="Brault B."/>
            <person name="Chen Z."/>
            <person name="Choquer M."/>
            <person name="Collemare J."/>
            <person name="Cotton P."/>
            <person name="Danchin E.G."/>
            <person name="Da Silva C."/>
            <person name="Gautier A."/>
            <person name="Giraud C."/>
            <person name="Giraud T."/>
            <person name="Gonzalez C."/>
            <person name="Grossetete S."/>
            <person name="Guldener U."/>
            <person name="Henrissat B."/>
            <person name="Howlett B.J."/>
            <person name="Kodira C."/>
            <person name="Kretschmer M."/>
            <person name="Lappartient A."/>
            <person name="Leroch M."/>
            <person name="Levis C."/>
            <person name="Mauceli E."/>
            <person name="Neuveglise C."/>
            <person name="Oeser B."/>
            <person name="Pearson M."/>
            <person name="Poulain J."/>
            <person name="Poussereau N."/>
            <person name="Quesneville H."/>
            <person name="Rascle C."/>
            <person name="Schumacher J."/>
            <person name="Segurens B."/>
            <person name="Sexton A."/>
            <person name="Silva E."/>
            <person name="Sirven C."/>
            <person name="Soanes D.M."/>
            <person name="Talbot N.J."/>
            <person name="Templeton M."/>
            <person name="Yandava C."/>
            <person name="Yarden O."/>
            <person name="Zeng Q."/>
            <person name="Rollins J.A."/>
            <person name="Lebrun M.H."/>
            <person name="Dickman M."/>
        </authorList>
    </citation>
    <scope>NUCLEOTIDE SEQUENCE [LARGE SCALE GENOMIC DNA]</scope>
    <source>
        <strain evidence="2 3">B05.10</strain>
    </source>
</reference>
<reference evidence="2 3" key="2">
    <citation type="journal article" date="2012" name="Eukaryot. Cell">
        <title>Genome update of Botrytis cinerea strains B05.10 and T4.</title>
        <authorList>
            <person name="Staats M."/>
            <person name="van Kan J.A."/>
        </authorList>
    </citation>
    <scope>NUCLEOTIDE SEQUENCE [LARGE SCALE GENOMIC DNA]</scope>
    <source>
        <strain evidence="2 3">B05.10</strain>
    </source>
</reference>
<dbReference type="Gene3D" id="3.40.50.1820">
    <property type="entry name" value="alpha/beta hydrolase"/>
    <property type="match status" value="1"/>
</dbReference>
<dbReference type="GeneID" id="5427026"/>
<dbReference type="AlphaFoldDB" id="A0A384J9V0"/>
<name>A0A384J9V0_BOTFB</name>